<dbReference type="Pfam" id="PF10544">
    <property type="entry name" value="T5orf172"/>
    <property type="match status" value="1"/>
</dbReference>
<dbReference type="SMART" id="SM00487">
    <property type="entry name" value="DEXDc"/>
    <property type="match status" value="1"/>
</dbReference>
<dbReference type="InterPro" id="IPR018306">
    <property type="entry name" value="Phage_T5_Orf172_DNA-bd"/>
</dbReference>
<feature type="domain" description="Helicase ATP-binding" evidence="1">
    <location>
        <begin position="139"/>
        <end position="354"/>
    </location>
</feature>
<organism evidence="2 3">
    <name type="scientific">Treponema saccharophilum DSM 2985</name>
    <dbReference type="NCBI Taxonomy" id="907348"/>
    <lineage>
        <taxon>Bacteria</taxon>
        <taxon>Pseudomonadati</taxon>
        <taxon>Spirochaetota</taxon>
        <taxon>Spirochaetia</taxon>
        <taxon>Spirochaetales</taxon>
        <taxon>Treponemataceae</taxon>
        <taxon>Treponema</taxon>
    </lineage>
</organism>
<dbReference type="InterPro" id="IPR050742">
    <property type="entry name" value="Helicase_Restrict-Modif_Enz"/>
</dbReference>
<dbReference type="GO" id="GO:0005524">
    <property type="term" value="F:ATP binding"/>
    <property type="evidence" value="ECO:0007669"/>
    <property type="project" value="InterPro"/>
</dbReference>
<dbReference type="Gene3D" id="3.40.50.300">
    <property type="entry name" value="P-loop containing nucleotide triphosphate hydrolases"/>
    <property type="match status" value="2"/>
</dbReference>
<dbReference type="eggNOG" id="COG1061">
    <property type="taxonomic scope" value="Bacteria"/>
</dbReference>
<dbReference type="Gene3D" id="3.40.50.150">
    <property type="entry name" value="Vaccinia Virus protein VP39"/>
    <property type="match status" value="1"/>
</dbReference>
<dbReference type="PANTHER" id="PTHR47396:SF1">
    <property type="entry name" value="ATP-DEPENDENT HELICASE IRC3-RELATED"/>
    <property type="match status" value="1"/>
</dbReference>
<dbReference type="GO" id="GO:0003677">
    <property type="term" value="F:DNA binding"/>
    <property type="evidence" value="ECO:0007669"/>
    <property type="project" value="InterPro"/>
</dbReference>
<dbReference type="GO" id="GO:0016787">
    <property type="term" value="F:hydrolase activity"/>
    <property type="evidence" value="ECO:0007669"/>
    <property type="project" value="InterPro"/>
</dbReference>
<dbReference type="Proteomes" id="UP000003571">
    <property type="component" value="Unassembled WGS sequence"/>
</dbReference>
<dbReference type="InterPro" id="IPR027417">
    <property type="entry name" value="P-loop_NTPase"/>
</dbReference>
<dbReference type="PATRIC" id="fig|907348.3.peg.362"/>
<evidence type="ECO:0000313" key="2">
    <source>
        <dbReference type="EMBL" id="EIC02875.1"/>
    </source>
</evidence>
<proteinExistence type="predicted"/>
<dbReference type="InterPro" id="IPR014001">
    <property type="entry name" value="Helicase_ATP-bd"/>
</dbReference>
<dbReference type="InterPro" id="IPR006935">
    <property type="entry name" value="Helicase/UvrB_N"/>
</dbReference>
<dbReference type="SUPFAM" id="SSF53335">
    <property type="entry name" value="S-adenosyl-L-methionine-dependent methyltransferases"/>
    <property type="match status" value="1"/>
</dbReference>
<dbReference type="Pfam" id="PF04851">
    <property type="entry name" value="ResIII"/>
    <property type="match status" value="1"/>
</dbReference>
<dbReference type="AlphaFoldDB" id="H7EHT5"/>
<comment type="caution">
    <text evidence="2">The sequence shown here is derived from an EMBL/GenBank/DDBJ whole genome shotgun (WGS) entry which is preliminary data.</text>
</comment>
<dbReference type="EMBL" id="AGRW01000030">
    <property type="protein sequence ID" value="EIC02875.1"/>
    <property type="molecule type" value="Genomic_DNA"/>
</dbReference>
<keyword evidence="3" id="KW-1185">Reference proteome</keyword>
<name>H7EHT5_9SPIR</name>
<protein>
    <submittedName>
        <fullName evidence="2">Type III restriction protein res subunit</fullName>
    </submittedName>
</protein>
<dbReference type="STRING" id="907348.TresaDRAFT_2301"/>
<gene>
    <name evidence="2" type="ORF">TresaDRAFT_2301</name>
</gene>
<dbReference type="InterPro" id="IPR029063">
    <property type="entry name" value="SAM-dependent_MTases_sf"/>
</dbReference>
<dbReference type="GO" id="GO:0005829">
    <property type="term" value="C:cytosol"/>
    <property type="evidence" value="ECO:0007669"/>
    <property type="project" value="TreeGrafter"/>
</dbReference>
<dbReference type="RefSeq" id="WP_002702311.1">
    <property type="nucleotide sequence ID" value="NZ_AGRW01000030.1"/>
</dbReference>
<reference evidence="2 3" key="1">
    <citation type="submission" date="2011-09" db="EMBL/GenBank/DDBJ databases">
        <title>The draft genome of Treponema saccharophilum DSM 2985.</title>
        <authorList>
            <consortium name="US DOE Joint Genome Institute (JGI-PGF)"/>
            <person name="Lucas S."/>
            <person name="Copeland A."/>
            <person name="Lapidus A."/>
            <person name="Glavina del Rio T."/>
            <person name="Dalin E."/>
            <person name="Tice H."/>
            <person name="Bruce D."/>
            <person name="Goodwin L."/>
            <person name="Pitluck S."/>
            <person name="Peters L."/>
            <person name="Kyrpides N."/>
            <person name="Mavromatis K."/>
            <person name="Ivanova N."/>
            <person name="Markowitz V."/>
            <person name="Cheng J.-F."/>
            <person name="Hugenholtz P."/>
            <person name="Woyke T."/>
            <person name="Wu D."/>
            <person name="Gronow S."/>
            <person name="Wellnitz S."/>
            <person name="Brambilla E."/>
            <person name="Klenk H.-P."/>
            <person name="Eisen J.A."/>
        </authorList>
    </citation>
    <scope>NUCLEOTIDE SEQUENCE [LARGE SCALE GENOMIC DNA]</scope>
    <source>
        <strain evidence="2 3">DSM 2985</strain>
    </source>
</reference>
<accession>H7EHT5</accession>
<evidence type="ECO:0000259" key="1">
    <source>
        <dbReference type="SMART" id="SM00487"/>
    </source>
</evidence>
<evidence type="ECO:0000313" key="3">
    <source>
        <dbReference type="Proteomes" id="UP000003571"/>
    </source>
</evidence>
<dbReference type="SUPFAM" id="SSF52540">
    <property type="entry name" value="P-loop containing nucleoside triphosphate hydrolases"/>
    <property type="match status" value="2"/>
</dbReference>
<sequence>MKEAMNKPNIETSKKVVPMIYAYTTPGITYHDGYIKIGYTEQDVDERIRQQTHTAGIKAQKEWFGTAIFDDGSGETFIDKQFHAYLRKNGIKQPQDEGNEYFDKDDENEWFHISPNDSKLQFYDFRSNRGIGGDIKEVSLYKLRKEQEDAVNQTLAYSNDKTDGEFLWNAKPRFGKTLASYDFVQKKGASNVLIVTNRPAIANSWYSDYEQFLGRKSGYYFVSNVDGIKEKPLVINYDEFSKINESNPKLIEFVSLQDLKGSIYFSDNANATDKLKELKEIQWDVLIIDEAHEGVDTYKTDIAFDHIKRNFTLHLSGTPFKALANSKFEDRAIFNWTYADEQEMKEKWDNARQEENPYATLPKLNLFTYQMSEIIRDELKQGVEIQGITEEYAFDLNEFFAVENGKFKYNSSVDKFLDALTTQEKFPFSTPELRNELKHTFWLLNRVESARLLAKKLNEHPTFKDYEIVLAAGDGKLDDSDETMKSYDKVKKAIAENDKTITLSVGQLTTGITIPEWTAVLMLSNIKSPALYMQAAFRAQNPCLFKYCAESFRKENAYVFDFDPARTLTIYEQFANNLNPSTATGGGTSDERESNIRKLLNFFPVIGEDENGKLVELDAREVLSIPRKIRSVEVVRRGFMSNFLFQNISNVFSAPKEVLDIIEKFEAIEEPNAKVNLTPEVKKDLSLNENGDVELSEDFVIGRTLDVFGEKIYDTAMEEKVENTFLQIAEQPTKTDAALEKLKSFVKEKTVKGVVESAQSAYGNDMRKSDSKQIESKLNLEVDRMVDKLHGNYKIQENVLEKERVKAQQNRHESGKTSEEIDKEFAQKKQAVLEDFQKDLTNAIQEFVDTSAQTTVRTVETNKKEREKSQIESGVRDHLRGFSRTIPSFLMAYGDDSVTLATFDTTIPGNVFEEVTSITLEQFKFLRDGGDYTEAETGEVKHFEGHLFDDVVFDDSVKEFLALKKRLADYFDEKSIEDIFDYIPPQKTNQIFTPKDVVKRMVDMLEKENPGCFDDKNKTFIDLYMKSGLYITEIVKRLYQSEEMKKQFPNDKERLKHIFEKQVYGLAPTEIIYKIATSFILGFADNTDELKHNFRQLDALPYAKDGTMQQKLDEMFGK</sequence>
<dbReference type="PANTHER" id="PTHR47396">
    <property type="entry name" value="TYPE I RESTRICTION ENZYME ECOKI R PROTEIN"/>
    <property type="match status" value="1"/>
</dbReference>